<dbReference type="STRING" id="684065.SAMN05421738_11349"/>
<organism evidence="4 5">
    <name type="scientific">Algoriella xinjiangensis</name>
    <dbReference type="NCBI Taxonomy" id="684065"/>
    <lineage>
        <taxon>Bacteria</taxon>
        <taxon>Pseudomonadati</taxon>
        <taxon>Bacteroidota</taxon>
        <taxon>Flavobacteriia</taxon>
        <taxon>Flavobacteriales</taxon>
        <taxon>Weeksellaceae</taxon>
        <taxon>Algoriella</taxon>
    </lineage>
</organism>
<evidence type="ECO:0000256" key="1">
    <source>
        <dbReference type="PIRSR" id="PIRSR600246-1"/>
    </source>
</evidence>
<dbReference type="GO" id="GO:0016811">
    <property type="term" value="F:hydrolase activity, acting on carbon-nitrogen (but not peptide) bonds, in linear amides"/>
    <property type="evidence" value="ECO:0007669"/>
    <property type="project" value="UniProtKB-ARBA"/>
</dbReference>
<dbReference type="GO" id="GO:0005737">
    <property type="term" value="C:cytoplasm"/>
    <property type="evidence" value="ECO:0007669"/>
    <property type="project" value="TreeGrafter"/>
</dbReference>
<dbReference type="PANTHER" id="PTHR10188">
    <property type="entry name" value="L-ASPARAGINASE"/>
    <property type="match status" value="1"/>
</dbReference>
<proteinExistence type="predicted"/>
<evidence type="ECO:0000313" key="5">
    <source>
        <dbReference type="Proteomes" id="UP000199149"/>
    </source>
</evidence>
<feature type="site" description="Cleavage; by autolysis" evidence="3">
    <location>
        <begin position="198"/>
        <end position="199"/>
    </location>
</feature>
<dbReference type="Pfam" id="PF01112">
    <property type="entry name" value="Asparaginase_2"/>
    <property type="match status" value="1"/>
</dbReference>
<gene>
    <name evidence="4" type="ORF">SAMN05421738_11349</name>
</gene>
<evidence type="ECO:0000256" key="2">
    <source>
        <dbReference type="PIRSR" id="PIRSR600246-2"/>
    </source>
</evidence>
<reference evidence="5" key="1">
    <citation type="submission" date="2016-10" db="EMBL/GenBank/DDBJ databases">
        <authorList>
            <person name="Varghese N."/>
            <person name="Submissions S."/>
        </authorList>
    </citation>
    <scope>NUCLEOTIDE SEQUENCE [LARGE SCALE GENOMIC DNA]</scope>
    <source>
        <strain evidence="5">XJ109</strain>
    </source>
</reference>
<dbReference type="EMBL" id="FOUZ01000013">
    <property type="protein sequence ID" value="SFN48797.1"/>
    <property type="molecule type" value="Genomic_DNA"/>
</dbReference>
<protein>
    <submittedName>
        <fullName evidence="4">N4-(Beta-N-acetylglucosaminyl)-L-asparaginase</fullName>
    </submittedName>
</protein>
<evidence type="ECO:0000313" key="4">
    <source>
        <dbReference type="EMBL" id="SFN48797.1"/>
    </source>
</evidence>
<dbReference type="CDD" id="cd04513">
    <property type="entry name" value="Glycosylasparaginase"/>
    <property type="match status" value="1"/>
</dbReference>
<dbReference type="SUPFAM" id="SSF56235">
    <property type="entry name" value="N-terminal nucleophile aminohydrolases (Ntn hydrolases)"/>
    <property type="match status" value="1"/>
</dbReference>
<sequence length="342" mass="37277">MLITRIEIDKHMSNRRNFIKKLGAASLLLGTGKINLNAQQTSKNTSKITNKPIVLSTWRFGLEANTEAWKVLSTKGSALDAVEQGVKIVEADPNERSVGYGGRPDRDGKVTLDACIMDHAANIGSVAGLEYIMHPISVARKVMEDTPHVMLVGDGALQFAVEKGFKKENLLTNLSEKEWKEWLKDTNYQLPINIENHDTIGMIALDAHGNLSGACTTSGMAYKMHGRVGDSPIIGAGLFVDNEIGAATATGHGEEVIRIAGSHLVVELMRQGYSPENACKEAVNRIINLTKLRQKDLTNIQVGFIAINKNGEYGSYCIHPGFNFAVHDQTGNRLIDGKSVVK</sequence>
<dbReference type="Proteomes" id="UP000199149">
    <property type="component" value="Unassembled WGS sequence"/>
</dbReference>
<feature type="binding site" evidence="2">
    <location>
        <begin position="250"/>
        <end position="253"/>
    </location>
    <ligand>
        <name>substrate</name>
    </ligand>
</feature>
<name>A0A1I4ZF40_9FLAO</name>
<dbReference type="AlphaFoldDB" id="A0A1I4ZF40"/>
<feature type="active site" description="Nucleophile" evidence="1">
    <location>
        <position position="199"/>
    </location>
</feature>
<dbReference type="PANTHER" id="PTHR10188:SF6">
    <property type="entry name" value="N(4)-(BETA-N-ACETYLGLUCOSAMINYL)-L-ASPARAGINASE"/>
    <property type="match status" value="1"/>
</dbReference>
<dbReference type="InterPro" id="IPR029055">
    <property type="entry name" value="Ntn_hydrolases_N"/>
</dbReference>
<feature type="binding site" evidence="2">
    <location>
        <begin position="227"/>
        <end position="230"/>
    </location>
    <ligand>
        <name>substrate</name>
    </ligand>
</feature>
<evidence type="ECO:0000256" key="3">
    <source>
        <dbReference type="PIRSR" id="PIRSR600246-3"/>
    </source>
</evidence>
<dbReference type="InterPro" id="IPR000246">
    <property type="entry name" value="Peptidase_T2"/>
</dbReference>
<accession>A0A1I4ZF40</accession>
<keyword evidence="5" id="KW-1185">Reference proteome</keyword>
<dbReference type="Gene3D" id="3.60.20.30">
    <property type="entry name" value="(Glycosyl)asparaginase"/>
    <property type="match status" value="1"/>
</dbReference>
<dbReference type="FunFam" id="3.60.20.30:FF:000005">
    <property type="entry name" value="N(4)-(Beta-N-acetylglucosaminyl)-L-asparaginase"/>
    <property type="match status" value="1"/>
</dbReference>